<dbReference type="GO" id="GO:0034965">
    <property type="term" value="P:intronic box C/D snoRNA processing"/>
    <property type="evidence" value="ECO:0007669"/>
    <property type="project" value="TreeGrafter"/>
</dbReference>
<feature type="region of interest" description="Disordered" evidence="1">
    <location>
        <begin position="225"/>
        <end position="265"/>
    </location>
</feature>
<reference evidence="2 3" key="1">
    <citation type="submission" date="2017-06" db="EMBL/GenBank/DDBJ databases">
        <title>Global population genomics of the pathogenic fungus Cryptococcus neoformans var. grubii.</title>
        <authorList>
            <person name="Cuomo C."/>
            <person name="Litvintseva A."/>
            <person name="Chen Y."/>
            <person name="Young S."/>
            <person name="Zeng Q."/>
            <person name="Chapman S."/>
            <person name="Gujja S."/>
            <person name="Saif S."/>
            <person name="Birren B."/>
        </authorList>
    </citation>
    <scope>NUCLEOTIDE SEQUENCE [LARGE SCALE GENOMIC DNA]</scope>
    <source>
        <strain evidence="2 3">Tu259-1</strain>
    </source>
</reference>
<evidence type="ECO:0000256" key="1">
    <source>
        <dbReference type="SAM" id="MobiDB-lite"/>
    </source>
</evidence>
<dbReference type="Proteomes" id="UP000199727">
    <property type="component" value="Unassembled WGS sequence"/>
</dbReference>
<dbReference type="GO" id="GO:0005655">
    <property type="term" value="C:nucleolar ribonuclease P complex"/>
    <property type="evidence" value="ECO:0007669"/>
    <property type="project" value="TreeGrafter"/>
</dbReference>
<dbReference type="AlphaFoldDB" id="A0A854QFL3"/>
<feature type="compositionally biased region" description="Basic and acidic residues" evidence="1">
    <location>
        <begin position="176"/>
        <end position="187"/>
    </location>
</feature>
<dbReference type="PANTHER" id="PTHR28272:SF1">
    <property type="entry name" value="RIBONUCLEASES P_MRP PROTEIN SUBUNIT POP3"/>
    <property type="match status" value="1"/>
</dbReference>
<feature type="compositionally biased region" description="Basic residues" evidence="1">
    <location>
        <begin position="117"/>
        <end position="129"/>
    </location>
</feature>
<comment type="caution">
    <text evidence="2">The sequence shown here is derived from an EMBL/GenBank/DDBJ whole genome shotgun (WGS) entry which is preliminary data.</text>
</comment>
<accession>A0A854QFL3</accession>
<name>A0A854QFL3_CRYNE</name>
<feature type="compositionally biased region" description="Basic and acidic residues" evidence="1">
    <location>
        <begin position="145"/>
        <end position="166"/>
    </location>
</feature>
<feature type="region of interest" description="Disordered" evidence="1">
    <location>
        <begin position="451"/>
        <end position="472"/>
    </location>
</feature>
<feature type="region of interest" description="Disordered" evidence="1">
    <location>
        <begin position="1"/>
        <end position="49"/>
    </location>
</feature>
<feature type="region of interest" description="Disordered" evidence="1">
    <location>
        <begin position="117"/>
        <end position="187"/>
    </location>
</feature>
<dbReference type="GO" id="GO:0008033">
    <property type="term" value="P:tRNA processing"/>
    <property type="evidence" value="ECO:0007669"/>
    <property type="project" value="InterPro"/>
</dbReference>
<feature type="compositionally biased region" description="Polar residues" evidence="1">
    <location>
        <begin position="19"/>
        <end position="30"/>
    </location>
</feature>
<evidence type="ECO:0000313" key="2">
    <source>
        <dbReference type="EMBL" id="OXG25000.1"/>
    </source>
</evidence>
<dbReference type="EMBL" id="AMKT01000028">
    <property type="protein sequence ID" value="OXG25000.1"/>
    <property type="molecule type" value="Genomic_DNA"/>
</dbReference>
<dbReference type="InterPro" id="IPR013241">
    <property type="entry name" value="RNase_P_Pop3"/>
</dbReference>
<dbReference type="GO" id="GO:0006364">
    <property type="term" value="P:rRNA processing"/>
    <property type="evidence" value="ECO:0007669"/>
    <property type="project" value="InterPro"/>
</dbReference>
<evidence type="ECO:0000313" key="3">
    <source>
        <dbReference type="Proteomes" id="UP000199727"/>
    </source>
</evidence>
<sequence length="472" mass="51972">MGPSTSQMPSKGKAKVLATTHSESNTIRSQSKMEKSAPKQASSDKSGLSKDVQKAVLASPLTVPWQVPRIILIKHTILSDVCSCRPDMPRHLQTTVVHLLRELIPSDVADFHVSRARCHSKEKRTRRAQRSKEVKATSEQSGNSDKVDQEQGGKAADEDVEMKDLESSTGQKRKRSSNDLESEAKCPGRPEVLSHLVLGINEVIKSLEHQIGALKTQIMIMGDALNSDQPGKPNANNFLPTAPRSPSPSDPDDEATEGQSQPIPSPSAPINFIIIPLLSINPQSLVSPILQYCATYNAHVYQHTQLAKIIRAKLKRSQWADVTGDDREEVAVVPLGAVEKDLADMVGLRRLACLALRRSHPNIERVRTLLPKSILHPPRFSLTLPIPTSTLKVHTCATPSVSKSETSKDNQAPIPHVHYVPLHVKGIQTKVPVDNASRKAKRLQEVRLKRAEAKIKKKESKERAKKAAKEKN</sequence>
<gene>
    <name evidence="2" type="ORF">C361_02001</name>
</gene>
<dbReference type="GO" id="GO:0000171">
    <property type="term" value="F:ribonuclease MRP activity"/>
    <property type="evidence" value="ECO:0007669"/>
    <property type="project" value="TreeGrafter"/>
</dbReference>
<dbReference type="GO" id="GO:0005829">
    <property type="term" value="C:cytosol"/>
    <property type="evidence" value="ECO:0007669"/>
    <property type="project" value="TreeGrafter"/>
</dbReference>
<dbReference type="GO" id="GO:0004526">
    <property type="term" value="F:ribonuclease P activity"/>
    <property type="evidence" value="ECO:0007669"/>
    <property type="project" value="TreeGrafter"/>
</dbReference>
<proteinExistence type="predicted"/>
<dbReference type="PANTHER" id="PTHR28272">
    <property type="entry name" value="RIBONUCLEASES P/MRP PROTEIN SUBUNIT POP3"/>
    <property type="match status" value="1"/>
</dbReference>
<feature type="compositionally biased region" description="Polar residues" evidence="1">
    <location>
        <begin position="226"/>
        <end position="239"/>
    </location>
</feature>
<protein>
    <submittedName>
        <fullName evidence="2">Uncharacterized protein</fullName>
    </submittedName>
</protein>
<dbReference type="OrthoDB" id="20109at2759"/>
<dbReference type="GO" id="GO:0000172">
    <property type="term" value="C:ribonuclease MRP complex"/>
    <property type="evidence" value="ECO:0007669"/>
    <property type="project" value="TreeGrafter"/>
</dbReference>
<organism evidence="2 3">
    <name type="scientific">Cryptococcus neoformans Tu259-1</name>
    <dbReference type="NCBI Taxonomy" id="1230072"/>
    <lineage>
        <taxon>Eukaryota</taxon>
        <taxon>Fungi</taxon>
        <taxon>Dikarya</taxon>
        <taxon>Basidiomycota</taxon>
        <taxon>Agaricomycotina</taxon>
        <taxon>Tremellomycetes</taxon>
        <taxon>Tremellales</taxon>
        <taxon>Cryptococcaceae</taxon>
        <taxon>Cryptococcus</taxon>
        <taxon>Cryptococcus neoformans species complex</taxon>
    </lineage>
</organism>